<dbReference type="Gene3D" id="3.90.650.10">
    <property type="entry name" value="PurM-like C-terminal domain"/>
    <property type="match status" value="1"/>
</dbReference>
<dbReference type="RefSeq" id="WP_249301252.1">
    <property type="nucleotide sequence ID" value="NZ_CP060634.1"/>
</dbReference>
<proteinExistence type="predicted"/>
<dbReference type="InterPro" id="IPR011854">
    <property type="entry name" value="HypE"/>
</dbReference>
<dbReference type="PANTHER" id="PTHR30303">
    <property type="entry name" value="HYDROGENASE ISOENZYMES FORMATION PROTEIN HYPE"/>
    <property type="match status" value="1"/>
</dbReference>
<dbReference type="GO" id="GO:0051604">
    <property type="term" value="P:protein maturation"/>
    <property type="evidence" value="ECO:0007669"/>
    <property type="project" value="TreeGrafter"/>
</dbReference>
<organism evidence="2 3">
    <name type="scientific">Qiania dongpingensis</name>
    <dbReference type="NCBI Taxonomy" id="2763669"/>
    <lineage>
        <taxon>Bacteria</taxon>
        <taxon>Bacillati</taxon>
        <taxon>Bacillota</taxon>
        <taxon>Clostridia</taxon>
        <taxon>Lachnospirales</taxon>
        <taxon>Lachnospiraceae</taxon>
        <taxon>Qiania</taxon>
    </lineage>
</organism>
<dbReference type="Proteomes" id="UP000515823">
    <property type="component" value="Chromosome"/>
</dbReference>
<accession>A0A7G9G1J9</accession>
<name>A0A7G9G1J9_9FIRM</name>
<dbReference type="EMBL" id="CP060634">
    <property type="protein sequence ID" value="QNM04681.1"/>
    <property type="molecule type" value="Genomic_DNA"/>
</dbReference>
<evidence type="ECO:0000259" key="1">
    <source>
        <dbReference type="Pfam" id="PF02769"/>
    </source>
</evidence>
<reference evidence="2 3" key="1">
    <citation type="submission" date="2020-08" db="EMBL/GenBank/DDBJ databases">
        <authorList>
            <person name="Liu C."/>
            <person name="Sun Q."/>
        </authorList>
    </citation>
    <scope>NUCLEOTIDE SEQUENCE [LARGE SCALE GENOMIC DNA]</scope>
    <source>
        <strain evidence="2 3">NSJ-38</strain>
    </source>
</reference>
<dbReference type="AlphaFoldDB" id="A0A7G9G1J9"/>
<feature type="domain" description="PurM-like C-terminal" evidence="1">
    <location>
        <begin position="60"/>
        <end position="166"/>
    </location>
</feature>
<dbReference type="KEGG" id="qdo:H9Q78_09435"/>
<gene>
    <name evidence="2" type="ORF">H9Q78_09435</name>
</gene>
<dbReference type="InterPro" id="IPR036676">
    <property type="entry name" value="PurM-like_C_sf"/>
</dbReference>
<evidence type="ECO:0000313" key="2">
    <source>
        <dbReference type="EMBL" id="QNM04681.1"/>
    </source>
</evidence>
<dbReference type="InterPro" id="IPR010918">
    <property type="entry name" value="PurM-like_C_dom"/>
</dbReference>
<dbReference type="PANTHER" id="PTHR30303:SF4">
    <property type="entry name" value="HYDROGENASE EXPRESSION_FORMATION PROTEIN HYPE"/>
    <property type="match status" value="1"/>
</dbReference>
<evidence type="ECO:0000313" key="3">
    <source>
        <dbReference type="Proteomes" id="UP000515823"/>
    </source>
</evidence>
<dbReference type="SUPFAM" id="SSF56042">
    <property type="entry name" value="PurM C-terminal domain-like"/>
    <property type="match status" value="1"/>
</dbReference>
<keyword evidence="3" id="KW-1185">Reference proteome</keyword>
<dbReference type="Pfam" id="PF02769">
    <property type="entry name" value="AIRS_C"/>
    <property type="match status" value="1"/>
</dbReference>
<sequence>MEKKCTGMDSGPRMKPGQDIVITNYIALEGTVRAAEMEQELLSRTLPWDLLETAKSFLGYLKDSPEAAVAGRHGETAMQEVREGGILTALWQMAERHEVGLTVHLRKIPLRQETIEICEALDLNPYGLLSGGCMLMAADNGNDLICELEAAGRAPAVIGKITNSNDRIILNGGNCRYLNRPEPDEIEKLYK</sequence>
<protein>
    <recommendedName>
        <fullName evidence="1">PurM-like C-terminal domain-containing protein</fullName>
    </recommendedName>
</protein>